<accession>A0A419Q5U4</accession>
<proteinExistence type="predicted"/>
<dbReference type="AlphaFoldDB" id="A0A419Q5U4"/>
<sequence>MCAFTWRNRISKDVHFVLTTVTLRKNVDPFQNVSWGDIRDIAVYFLAGTPLIRLLKTIRQLMTGFALLGVKK</sequence>
<keyword evidence="2" id="KW-1185">Reference proteome</keyword>
<evidence type="ECO:0000313" key="2">
    <source>
        <dbReference type="Proteomes" id="UP000286415"/>
    </source>
</evidence>
<gene>
    <name evidence="1" type="ORF">CSKR_111996</name>
</gene>
<dbReference type="InParanoid" id="A0A419Q5U4"/>
<evidence type="ECO:0000313" key="1">
    <source>
        <dbReference type="EMBL" id="KAG5445857.1"/>
    </source>
</evidence>
<name>A0A419Q5U4_CLOSI</name>
<reference evidence="1 2" key="2">
    <citation type="journal article" date="2021" name="Genomics">
        <title>High-quality reference genome for Clonorchis sinensis.</title>
        <authorList>
            <person name="Young N.D."/>
            <person name="Stroehlein A.J."/>
            <person name="Kinkar L."/>
            <person name="Wang T."/>
            <person name="Sohn W.M."/>
            <person name="Chang B.C.H."/>
            <person name="Kaur P."/>
            <person name="Weisz D."/>
            <person name="Dudchenko O."/>
            <person name="Aiden E.L."/>
            <person name="Korhonen P.K."/>
            <person name="Gasser R.B."/>
        </authorList>
    </citation>
    <scope>NUCLEOTIDE SEQUENCE [LARGE SCALE GENOMIC DNA]</scope>
    <source>
        <strain evidence="1">Cs-k2</strain>
    </source>
</reference>
<reference evidence="1 2" key="1">
    <citation type="journal article" date="2018" name="Biotechnol. Adv.">
        <title>Improved genomic resources and new bioinformatic workflow for the carcinogenic parasite Clonorchis sinensis: Biotechnological implications.</title>
        <authorList>
            <person name="Wang D."/>
            <person name="Korhonen P.K."/>
            <person name="Gasser R.B."/>
            <person name="Young N.D."/>
        </authorList>
    </citation>
    <scope>NUCLEOTIDE SEQUENCE [LARGE SCALE GENOMIC DNA]</scope>
    <source>
        <strain evidence="1">Cs-k2</strain>
    </source>
</reference>
<dbReference type="EMBL" id="NIRI02000056">
    <property type="protein sequence ID" value="KAG5445857.1"/>
    <property type="molecule type" value="Genomic_DNA"/>
</dbReference>
<comment type="caution">
    <text evidence="1">The sequence shown here is derived from an EMBL/GenBank/DDBJ whole genome shotgun (WGS) entry which is preliminary data.</text>
</comment>
<organism evidence="1 2">
    <name type="scientific">Clonorchis sinensis</name>
    <name type="common">Chinese liver fluke</name>
    <dbReference type="NCBI Taxonomy" id="79923"/>
    <lineage>
        <taxon>Eukaryota</taxon>
        <taxon>Metazoa</taxon>
        <taxon>Spiralia</taxon>
        <taxon>Lophotrochozoa</taxon>
        <taxon>Platyhelminthes</taxon>
        <taxon>Trematoda</taxon>
        <taxon>Digenea</taxon>
        <taxon>Opisthorchiida</taxon>
        <taxon>Opisthorchiata</taxon>
        <taxon>Opisthorchiidae</taxon>
        <taxon>Clonorchis</taxon>
    </lineage>
</organism>
<protein>
    <submittedName>
        <fullName evidence="1">Uncharacterized protein</fullName>
    </submittedName>
</protein>
<dbReference type="Proteomes" id="UP000286415">
    <property type="component" value="Unassembled WGS sequence"/>
</dbReference>